<dbReference type="InterPro" id="IPR009758">
    <property type="entry name" value="DUF1326"/>
</dbReference>
<name>A0ABW9QUA8_9ACTN</name>
<evidence type="ECO:0000313" key="2">
    <source>
        <dbReference type="EMBL" id="MST33226.1"/>
    </source>
</evidence>
<comment type="caution">
    <text evidence="2">The sequence shown here is derived from an EMBL/GenBank/DDBJ whole genome shotgun (WGS) entry which is preliminary data.</text>
</comment>
<gene>
    <name evidence="2" type="ORF">GHK86_10900</name>
</gene>
<keyword evidence="3" id="KW-1185">Reference proteome</keyword>
<dbReference type="Pfam" id="PF07040">
    <property type="entry name" value="DUF1326"/>
    <property type="match status" value="1"/>
</dbReference>
<accession>A0ABW9QUA8</accession>
<dbReference type="EMBL" id="WJHE01000527">
    <property type="protein sequence ID" value="MST33226.1"/>
    <property type="molecule type" value="Genomic_DNA"/>
</dbReference>
<protein>
    <submittedName>
        <fullName evidence="2">DUF1326 domain-containing protein</fullName>
    </submittedName>
</protein>
<dbReference type="Proteomes" id="UP000437736">
    <property type="component" value="Unassembled WGS sequence"/>
</dbReference>
<feature type="region of interest" description="Disordered" evidence="1">
    <location>
        <begin position="70"/>
        <end position="91"/>
    </location>
</feature>
<feature type="region of interest" description="Disordered" evidence="1">
    <location>
        <begin position="99"/>
        <end position="118"/>
    </location>
</feature>
<sequence>MLKGARMTICKRRSMDEIVSSRNRSARRCPSGGGGVLASCSDVGLSRVLSEVSATRFTSPRLVATEAFRAPPGVDRGGSHLPRRRASGPGVARAVRLGANPRRPSTGRRSAPERLGTFGPVRALPPDLGCKPPSGVPGVARGDGCNAPTSEGGWPVSWSIEGSYVENCNCDVVCPCTWSGFNRKATHERCLVLGGFHIDRGEIEGVDVSGLHFGLVIDAPQQMTDGNWRVGILVDEAASDQQAEKLQAVASGRLGGPITLFGPFIGEALGVARVPVSWQEADGRHQIRFGDVADVTLQDMESIEGKKMTLGNVPHPAGPSFTLSPSTASTVSAFGVSFGAPDTNGITTPFSWSA</sequence>
<evidence type="ECO:0000256" key="1">
    <source>
        <dbReference type="SAM" id="MobiDB-lite"/>
    </source>
</evidence>
<reference evidence="2 3" key="1">
    <citation type="submission" date="2019-11" db="EMBL/GenBank/DDBJ databases">
        <title>Acidiferrimicrobium australis gen. nov., sp. nov., an acidophilic and obligately heterotrophic, member of the Actinobacteria that catalyses dissimilatory oxido- reduction of iron isolated from metal-rich acidic water in Chile.</title>
        <authorList>
            <person name="Gonzalez D."/>
            <person name="Huber K."/>
            <person name="Hedrich S."/>
            <person name="Rojas-Villalobos C."/>
            <person name="Quatrini R."/>
            <person name="Dinamarca M.A."/>
            <person name="Schwarz A."/>
            <person name="Canales C."/>
            <person name="Nancucheo I."/>
        </authorList>
    </citation>
    <scope>NUCLEOTIDE SEQUENCE [LARGE SCALE GENOMIC DNA]</scope>
    <source>
        <strain evidence="2 3">USS-CCA1</strain>
    </source>
</reference>
<organism evidence="2 3">
    <name type="scientific">Acidiferrimicrobium australe</name>
    <dbReference type="NCBI Taxonomy" id="2664430"/>
    <lineage>
        <taxon>Bacteria</taxon>
        <taxon>Bacillati</taxon>
        <taxon>Actinomycetota</taxon>
        <taxon>Acidimicrobiia</taxon>
        <taxon>Acidimicrobiales</taxon>
        <taxon>Acidimicrobiaceae</taxon>
        <taxon>Acidiferrimicrobium</taxon>
    </lineage>
</organism>
<evidence type="ECO:0000313" key="3">
    <source>
        <dbReference type="Proteomes" id="UP000437736"/>
    </source>
</evidence>
<proteinExistence type="predicted"/>